<dbReference type="FunFam" id="1.10.287.950:FF:000001">
    <property type="entry name" value="Methyl-accepting chemotaxis sensory transducer"/>
    <property type="match status" value="1"/>
</dbReference>
<dbReference type="GO" id="GO:0007165">
    <property type="term" value="P:signal transduction"/>
    <property type="evidence" value="ECO:0007669"/>
    <property type="project" value="UniProtKB-KW"/>
</dbReference>
<dbReference type="GO" id="GO:0006935">
    <property type="term" value="P:chemotaxis"/>
    <property type="evidence" value="ECO:0007669"/>
    <property type="project" value="UniProtKB-KW"/>
</dbReference>
<dbReference type="GO" id="GO:0016020">
    <property type="term" value="C:membrane"/>
    <property type="evidence" value="ECO:0007669"/>
    <property type="project" value="UniProtKB-SubCell"/>
</dbReference>
<keyword evidence="6" id="KW-0472">Membrane</keyword>
<comment type="similarity">
    <text evidence="3">Belongs to the methyl-accepting chemotaxis (MCP) protein family.</text>
</comment>
<dbReference type="PRINTS" id="PR00260">
    <property type="entry name" value="CHEMTRNSDUCR"/>
</dbReference>
<protein>
    <submittedName>
        <fullName evidence="9">Cache 3/Cache 2 fusion domain-containing protein</fullName>
    </submittedName>
</protein>
<dbReference type="PROSITE" id="PS50885">
    <property type="entry name" value="HAMP"/>
    <property type="match status" value="2"/>
</dbReference>
<feature type="domain" description="Methyl-accepting transducer" evidence="7">
    <location>
        <begin position="377"/>
        <end position="606"/>
    </location>
</feature>
<dbReference type="CDD" id="cd11386">
    <property type="entry name" value="MCP_signal"/>
    <property type="match status" value="1"/>
</dbReference>
<proteinExistence type="inferred from homology"/>
<dbReference type="Gene3D" id="1.10.287.950">
    <property type="entry name" value="Methyl-accepting chemotaxis protein"/>
    <property type="match status" value="1"/>
</dbReference>
<dbReference type="InterPro" id="IPR004090">
    <property type="entry name" value="Chemotax_Me-accpt_rcpt"/>
</dbReference>
<name>A0A942E8Q0_9HYPH</name>
<evidence type="ECO:0000256" key="3">
    <source>
        <dbReference type="ARBA" id="ARBA00029447"/>
    </source>
</evidence>
<dbReference type="SUPFAM" id="SSF158472">
    <property type="entry name" value="HAMP domain-like"/>
    <property type="match status" value="1"/>
</dbReference>
<evidence type="ECO:0000256" key="5">
    <source>
        <dbReference type="SAM" id="Coils"/>
    </source>
</evidence>
<dbReference type="SMART" id="SM00304">
    <property type="entry name" value="HAMP"/>
    <property type="match status" value="2"/>
</dbReference>
<keyword evidence="10" id="KW-1185">Reference proteome</keyword>
<dbReference type="PANTHER" id="PTHR43531">
    <property type="entry name" value="PROTEIN ICFG"/>
    <property type="match status" value="1"/>
</dbReference>
<dbReference type="Pfam" id="PF18947">
    <property type="entry name" value="HAMP_2"/>
    <property type="match status" value="1"/>
</dbReference>
<sequence>MSITVTIVAYSVNGYFDLRKQSVNQMIAQQDANLQVAGTILEKRLSGSVVTWAEDGSIEAFQTYNIPFFHDTGAIDSVTRITDGEAVIFGLDTETNQFIAKSTSFEAEDGSRVIDFALDTSSPEHAALAAAEPYFGTVTMQGTRFFGAFEPISNLKGDLLGGFFVGSDAALAEAAANSAVPGMVVMGLVLIAVMGAICLVITRLLMRPIPRIAAAMESIADGDFATEVPYVTRGNELGAMARAVEVFRANGLRVSEMTEAEAARIIADQKDRQAMMTELQSAFGQVVDAAVAGDFSKQVEVEFPDPELNGLARSVNSLVKTFNRGVVGIGQVLGALANTDLTHRMEGEYEGAFATLKSDVNAVADKLNEVVGQLRETSGTLKTATGEILSGANDLSERTTKQAATIEETSATMEQLAATVLENARKADEASRKSQTVSHTAEEGGAVMSQATGAMEKITSSSGKISNIIGMIDDIAFQTNLLALNASVEAARAGDAGKGFAVVAVEVRRLAQSAASASADVKVLIEQSASEVAGGSKLVADAAGKLEAILEGIRENSLVMEGIAHDSKEQASSIEEVTVAVRQMDEMTQHNAALVEEINAAIEQTEAQAVELDRIVDVFAVGDDGIRHVRAPERHRASERRVEATPVRQKAAAKAYLSHGSVAIDQDWNEF</sequence>
<dbReference type="Pfam" id="PF00015">
    <property type="entry name" value="MCPsignal"/>
    <property type="match status" value="1"/>
</dbReference>
<comment type="caution">
    <text evidence="9">The sequence shown here is derived from an EMBL/GenBank/DDBJ whole genome shotgun (WGS) entry which is preliminary data.</text>
</comment>
<keyword evidence="6" id="KW-1133">Transmembrane helix</keyword>
<feature type="domain" description="HAMP" evidence="8">
    <location>
        <begin position="203"/>
        <end position="256"/>
    </location>
</feature>
<dbReference type="GO" id="GO:0004888">
    <property type="term" value="F:transmembrane signaling receptor activity"/>
    <property type="evidence" value="ECO:0007669"/>
    <property type="project" value="InterPro"/>
</dbReference>
<dbReference type="InterPro" id="IPR003660">
    <property type="entry name" value="HAMP_dom"/>
</dbReference>
<evidence type="ECO:0000256" key="4">
    <source>
        <dbReference type="PROSITE-ProRule" id="PRU00284"/>
    </source>
</evidence>
<evidence type="ECO:0000256" key="2">
    <source>
        <dbReference type="ARBA" id="ARBA00022500"/>
    </source>
</evidence>
<evidence type="ECO:0000313" key="9">
    <source>
        <dbReference type="EMBL" id="MBS3850143.1"/>
    </source>
</evidence>
<dbReference type="EMBL" id="JAGXTP010000003">
    <property type="protein sequence ID" value="MBS3850143.1"/>
    <property type="molecule type" value="Genomic_DNA"/>
</dbReference>
<evidence type="ECO:0000259" key="8">
    <source>
        <dbReference type="PROSITE" id="PS50885"/>
    </source>
</evidence>
<feature type="coiled-coil region" evidence="5">
    <location>
        <begin position="584"/>
        <end position="615"/>
    </location>
</feature>
<dbReference type="Pfam" id="PF00672">
    <property type="entry name" value="HAMP"/>
    <property type="match status" value="1"/>
</dbReference>
<dbReference type="PANTHER" id="PTHR43531:SF11">
    <property type="entry name" value="METHYL-ACCEPTING CHEMOTAXIS PROTEIN 3"/>
    <property type="match status" value="1"/>
</dbReference>
<keyword evidence="4" id="KW-0807">Transducer</keyword>
<organism evidence="9 10">
    <name type="scientific">Devosia litorisediminis</name>
    <dbReference type="NCBI Taxonomy" id="2829817"/>
    <lineage>
        <taxon>Bacteria</taxon>
        <taxon>Pseudomonadati</taxon>
        <taxon>Pseudomonadota</taxon>
        <taxon>Alphaproteobacteria</taxon>
        <taxon>Hyphomicrobiales</taxon>
        <taxon>Devosiaceae</taxon>
        <taxon>Devosia</taxon>
    </lineage>
</organism>
<dbReference type="SMART" id="SM00283">
    <property type="entry name" value="MA"/>
    <property type="match status" value="1"/>
</dbReference>
<evidence type="ECO:0000256" key="1">
    <source>
        <dbReference type="ARBA" id="ARBA00004370"/>
    </source>
</evidence>
<keyword evidence="2" id="KW-0145">Chemotaxis</keyword>
<dbReference type="Pfam" id="PF17201">
    <property type="entry name" value="Cache_3-Cache_2"/>
    <property type="match status" value="1"/>
</dbReference>
<keyword evidence="5" id="KW-0175">Coiled coil</keyword>
<evidence type="ECO:0000259" key="7">
    <source>
        <dbReference type="PROSITE" id="PS50111"/>
    </source>
</evidence>
<evidence type="ECO:0000256" key="6">
    <source>
        <dbReference type="SAM" id="Phobius"/>
    </source>
</evidence>
<comment type="subcellular location">
    <subcellularLocation>
        <location evidence="1">Membrane</location>
    </subcellularLocation>
</comment>
<dbReference type="InterPro" id="IPR004089">
    <property type="entry name" value="MCPsignal_dom"/>
</dbReference>
<reference evidence="9" key="1">
    <citation type="submission" date="2021-04" db="EMBL/GenBank/DDBJ databases">
        <title>Devosia litorisediminis sp. nov., isolated from a sand dune.</title>
        <authorList>
            <person name="Park S."/>
            <person name="Yoon J.-H."/>
        </authorList>
    </citation>
    <scope>NUCLEOTIDE SEQUENCE</scope>
    <source>
        <strain evidence="9">BSSL-BM10</strain>
    </source>
</reference>
<feature type="transmembrane region" description="Helical" evidence="6">
    <location>
        <begin position="183"/>
        <end position="206"/>
    </location>
</feature>
<dbReference type="PROSITE" id="PS50111">
    <property type="entry name" value="CHEMOTAXIS_TRANSDUC_2"/>
    <property type="match status" value="1"/>
</dbReference>
<gene>
    <name evidence="9" type="ORF">KD146_15690</name>
</gene>
<keyword evidence="6" id="KW-0812">Transmembrane</keyword>
<dbReference type="SUPFAM" id="SSF58104">
    <property type="entry name" value="Methyl-accepting chemotaxis protein (MCP) signaling domain"/>
    <property type="match status" value="1"/>
</dbReference>
<dbReference type="AlphaFoldDB" id="A0A942E8Q0"/>
<dbReference type="Gene3D" id="6.10.340.10">
    <property type="match status" value="1"/>
</dbReference>
<dbReference type="CDD" id="cd06225">
    <property type="entry name" value="HAMP"/>
    <property type="match status" value="1"/>
</dbReference>
<accession>A0A942E8Q0</accession>
<evidence type="ECO:0000313" key="10">
    <source>
        <dbReference type="Proteomes" id="UP000678281"/>
    </source>
</evidence>
<dbReference type="InterPro" id="IPR033462">
    <property type="entry name" value="Cache_3-Cache_2"/>
</dbReference>
<feature type="domain" description="HAMP" evidence="8">
    <location>
        <begin position="320"/>
        <end position="372"/>
    </location>
</feature>
<dbReference type="Proteomes" id="UP000678281">
    <property type="component" value="Unassembled WGS sequence"/>
</dbReference>
<dbReference type="InterPro" id="IPR051310">
    <property type="entry name" value="MCP_chemotaxis"/>
</dbReference>